<evidence type="ECO:0000313" key="5">
    <source>
        <dbReference type="WBParaSite" id="PgR037_g035_t01"/>
    </source>
</evidence>
<evidence type="ECO:0000259" key="3">
    <source>
        <dbReference type="PROSITE" id="PS50013"/>
    </source>
</evidence>
<evidence type="ECO:0000256" key="1">
    <source>
        <dbReference type="ARBA" id="ARBA00004123"/>
    </source>
</evidence>
<protein>
    <submittedName>
        <fullName evidence="5">Chromo domain-containing protein</fullName>
    </submittedName>
</protein>
<feature type="domain" description="Chromo" evidence="3">
    <location>
        <begin position="14"/>
        <end position="75"/>
    </location>
</feature>
<reference evidence="5" key="1">
    <citation type="submission" date="2022-11" db="UniProtKB">
        <authorList>
            <consortium name="WormBaseParasite"/>
        </authorList>
    </citation>
    <scope>IDENTIFICATION</scope>
</reference>
<dbReference type="InterPro" id="IPR000953">
    <property type="entry name" value="Chromo/chromo_shadow_dom"/>
</dbReference>
<dbReference type="InterPro" id="IPR051219">
    <property type="entry name" value="Heterochromatin_chromo-domain"/>
</dbReference>
<accession>A0A915BEX3</accession>
<evidence type="ECO:0000313" key="4">
    <source>
        <dbReference type="Proteomes" id="UP000887569"/>
    </source>
</evidence>
<dbReference type="WBParaSite" id="PgR037_g035_t01">
    <property type="protein sequence ID" value="PgR037_g035_t01"/>
    <property type="gene ID" value="PgR037_g035"/>
</dbReference>
<dbReference type="Gene3D" id="2.40.50.40">
    <property type="match status" value="2"/>
</dbReference>
<dbReference type="PANTHER" id="PTHR22812">
    <property type="entry name" value="CHROMOBOX PROTEIN"/>
    <property type="match status" value="1"/>
</dbReference>
<dbReference type="InterPro" id="IPR016197">
    <property type="entry name" value="Chromo-like_dom_sf"/>
</dbReference>
<keyword evidence="4" id="KW-1185">Reference proteome</keyword>
<dbReference type="InterPro" id="IPR023780">
    <property type="entry name" value="Chromo_domain"/>
</dbReference>
<dbReference type="SUPFAM" id="SSF54160">
    <property type="entry name" value="Chromo domain-like"/>
    <property type="match status" value="1"/>
</dbReference>
<organism evidence="4 5">
    <name type="scientific">Parascaris univalens</name>
    <name type="common">Nematode worm</name>
    <dbReference type="NCBI Taxonomy" id="6257"/>
    <lineage>
        <taxon>Eukaryota</taxon>
        <taxon>Metazoa</taxon>
        <taxon>Ecdysozoa</taxon>
        <taxon>Nematoda</taxon>
        <taxon>Chromadorea</taxon>
        <taxon>Rhabditida</taxon>
        <taxon>Spirurina</taxon>
        <taxon>Ascaridomorpha</taxon>
        <taxon>Ascaridoidea</taxon>
        <taxon>Ascarididae</taxon>
        <taxon>Parascaris</taxon>
    </lineage>
</organism>
<dbReference type="PROSITE" id="PS50013">
    <property type="entry name" value="CHROMO_2"/>
    <property type="match status" value="1"/>
</dbReference>
<comment type="subcellular location">
    <subcellularLocation>
        <location evidence="1">Nucleus</location>
    </subcellularLocation>
</comment>
<sequence>MSSATGNTNEAEFYDVERIVGYRYNITFARDEYLIKWDGYPDEECTWQPIEDLNYCRRSLKNFLRDEIRPRADDPNLPIPDSDSESELIDLPFPDEDTKEAQFKRVFPSDEQCGIAKGWKPLRIIGAQLKKEPYTYYVEYEGKICKEHVNGKFMYTNCPKMVDMFHKEIAVPNPYKMDH</sequence>
<keyword evidence="2" id="KW-0539">Nucleus</keyword>
<dbReference type="GO" id="GO:0005634">
    <property type="term" value="C:nucleus"/>
    <property type="evidence" value="ECO:0007669"/>
    <property type="project" value="UniProtKB-SubCell"/>
</dbReference>
<dbReference type="Pfam" id="PF00385">
    <property type="entry name" value="Chromo"/>
    <property type="match status" value="1"/>
</dbReference>
<dbReference type="Proteomes" id="UP000887569">
    <property type="component" value="Unplaced"/>
</dbReference>
<dbReference type="AlphaFoldDB" id="A0A915BEX3"/>
<evidence type="ECO:0000256" key="2">
    <source>
        <dbReference type="ARBA" id="ARBA00023242"/>
    </source>
</evidence>
<dbReference type="CDD" id="cd00024">
    <property type="entry name" value="CD_CSD"/>
    <property type="match status" value="1"/>
</dbReference>
<proteinExistence type="predicted"/>
<dbReference type="SMART" id="SM00298">
    <property type="entry name" value="CHROMO"/>
    <property type="match status" value="1"/>
</dbReference>
<name>A0A915BEX3_PARUN</name>